<keyword evidence="2" id="KW-0805">Transcription regulation</keyword>
<evidence type="ECO:0000256" key="4">
    <source>
        <dbReference type="ARBA" id="ARBA00023163"/>
    </source>
</evidence>
<evidence type="ECO:0000259" key="5">
    <source>
        <dbReference type="Pfam" id="PF04542"/>
    </source>
</evidence>
<accession>A0A0F9VUP1</accession>
<dbReference type="Gene3D" id="1.10.1740.10">
    <property type="match status" value="1"/>
</dbReference>
<keyword evidence="3" id="KW-0731">Sigma factor</keyword>
<dbReference type="EMBL" id="LAZR01000026">
    <property type="protein sequence ID" value="KKO03668.1"/>
    <property type="molecule type" value="Genomic_DNA"/>
</dbReference>
<dbReference type="SUPFAM" id="SSF88946">
    <property type="entry name" value="Sigma2 domain of RNA polymerase sigma factors"/>
    <property type="match status" value="1"/>
</dbReference>
<dbReference type="InterPro" id="IPR007627">
    <property type="entry name" value="RNA_pol_sigma70_r2"/>
</dbReference>
<dbReference type="GO" id="GO:0016987">
    <property type="term" value="F:sigma factor activity"/>
    <property type="evidence" value="ECO:0007669"/>
    <property type="project" value="UniProtKB-KW"/>
</dbReference>
<feature type="domain" description="RNA polymerase sigma factor 70 region 4 type 2" evidence="6">
    <location>
        <begin position="144"/>
        <end position="196"/>
    </location>
</feature>
<protein>
    <recommendedName>
        <fullName evidence="8">RNA polymerase sigma-70 region 2 domain-containing protein</fullName>
    </recommendedName>
</protein>
<comment type="similarity">
    <text evidence="1">Belongs to the sigma-70 factor family. ECF subfamily.</text>
</comment>
<evidence type="ECO:0000256" key="2">
    <source>
        <dbReference type="ARBA" id="ARBA00023015"/>
    </source>
</evidence>
<dbReference type="Gene3D" id="1.10.10.10">
    <property type="entry name" value="Winged helix-like DNA-binding domain superfamily/Winged helix DNA-binding domain"/>
    <property type="match status" value="1"/>
</dbReference>
<dbReference type="PANTHER" id="PTHR43133">
    <property type="entry name" value="RNA POLYMERASE ECF-TYPE SIGMA FACTO"/>
    <property type="match status" value="1"/>
</dbReference>
<evidence type="ECO:0000256" key="3">
    <source>
        <dbReference type="ARBA" id="ARBA00023082"/>
    </source>
</evidence>
<evidence type="ECO:0000256" key="1">
    <source>
        <dbReference type="ARBA" id="ARBA00010641"/>
    </source>
</evidence>
<dbReference type="InterPro" id="IPR036388">
    <property type="entry name" value="WH-like_DNA-bd_sf"/>
</dbReference>
<organism evidence="7">
    <name type="scientific">marine sediment metagenome</name>
    <dbReference type="NCBI Taxonomy" id="412755"/>
    <lineage>
        <taxon>unclassified sequences</taxon>
        <taxon>metagenomes</taxon>
        <taxon>ecological metagenomes</taxon>
    </lineage>
</organism>
<gene>
    <name evidence="7" type="ORF">LCGC14_0095960</name>
</gene>
<dbReference type="Pfam" id="PF04542">
    <property type="entry name" value="Sigma70_r2"/>
    <property type="match status" value="1"/>
</dbReference>
<dbReference type="InterPro" id="IPR013249">
    <property type="entry name" value="RNA_pol_sigma70_r4_t2"/>
</dbReference>
<evidence type="ECO:0008006" key="8">
    <source>
        <dbReference type="Google" id="ProtNLM"/>
    </source>
</evidence>
<dbReference type="InterPro" id="IPR013325">
    <property type="entry name" value="RNA_pol_sigma_r2"/>
</dbReference>
<feature type="domain" description="RNA polymerase sigma-70 region 2" evidence="5">
    <location>
        <begin position="47"/>
        <end position="114"/>
    </location>
</feature>
<sequence length="207" mass="22752">MRKSLAPKSLTGLLSTGDNNATVGVLTDDKKTVARCLGGDSDAFEALYAAYGRRVMAYLLRSGFERHDAEDLCQDVFVRVFRSLGTFDASRGSLGGWISTIARNVVRKRWRRAKPVGVVDPELAEQTLADDNPGIDAEAAERVEALDDCIGRLPEDMQKLIRLRYVDARTTRGISTTANLAEATVRLHLNKARELLRDCLEGKGIDA</sequence>
<reference evidence="7" key="1">
    <citation type="journal article" date="2015" name="Nature">
        <title>Complex archaea that bridge the gap between prokaryotes and eukaryotes.</title>
        <authorList>
            <person name="Spang A."/>
            <person name="Saw J.H."/>
            <person name="Jorgensen S.L."/>
            <person name="Zaremba-Niedzwiedzka K."/>
            <person name="Martijn J."/>
            <person name="Lind A.E."/>
            <person name="van Eijk R."/>
            <person name="Schleper C."/>
            <person name="Guy L."/>
            <person name="Ettema T.J."/>
        </authorList>
    </citation>
    <scope>NUCLEOTIDE SEQUENCE</scope>
</reference>
<dbReference type="GO" id="GO:0006352">
    <property type="term" value="P:DNA-templated transcription initiation"/>
    <property type="evidence" value="ECO:0007669"/>
    <property type="project" value="InterPro"/>
</dbReference>
<name>A0A0F9VUP1_9ZZZZ</name>
<dbReference type="AlphaFoldDB" id="A0A0F9VUP1"/>
<dbReference type="NCBIfam" id="TIGR02937">
    <property type="entry name" value="sigma70-ECF"/>
    <property type="match status" value="1"/>
</dbReference>
<dbReference type="InterPro" id="IPR014284">
    <property type="entry name" value="RNA_pol_sigma-70_dom"/>
</dbReference>
<dbReference type="InterPro" id="IPR013324">
    <property type="entry name" value="RNA_pol_sigma_r3/r4-like"/>
</dbReference>
<proteinExistence type="inferred from homology"/>
<keyword evidence="4" id="KW-0804">Transcription</keyword>
<dbReference type="PANTHER" id="PTHR43133:SF51">
    <property type="entry name" value="RNA POLYMERASE SIGMA FACTOR"/>
    <property type="match status" value="1"/>
</dbReference>
<evidence type="ECO:0000313" key="7">
    <source>
        <dbReference type="EMBL" id="KKO03668.1"/>
    </source>
</evidence>
<evidence type="ECO:0000259" key="6">
    <source>
        <dbReference type="Pfam" id="PF08281"/>
    </source>
</evidence>
<dbReference type="GO" id="GO:0003677">
    <property type="term" value="F:DNA binding"/>
    <property type="evidence" value="ECO:0007669"/>
    <property type="project" value="InterPro"/>
</dbReference>
<dbReference type="SUPFAM" id="SSF88659">
    <property type="entry name" value="Sigma3 and sigma4 domains of RNA polymerase sigma factors"/>
    <property type="match status" value="1"/>
</dbReference>
<dbReference type="Pfam" id="PF08281">
    <property type="entry name" value="Sigma70_r4_2"/>
    <property type="match status" value="1"/>
</dbReference>
<comment type="caution">
    <text evidence="7">The sequence shown here is derived from an EMBL/GenBank/DDBJ whole genome shotgun (WGS) entry which is preliminary data.</text>
</comment>
<dbReference type="InterPro" id="IPR039425">
    <property type="entry name" value="RNA_pol_sigma-70-like"/>
</dbReference>